<reference evidence="1" key="1">
    <citation type="thesis" date="2021" institute="BYU ScholarsArchive" country="Provo, UT, USA">
        <title>Applications of and Algorithms for Genome Assembly and Genomic Analyses with an Emphasis on Marine Teleosts.</title>
        <authorList>
            <person name="Pickett B.D."/>
        </authorList>
    </citation>
    <scope>NUCLEOTIDE SEQUENCE</scope>
    <source>
        <strain evidence="1">HI-2016</strain>
    </source>
</reference>
<evidence type="ECO:0000313" key="1">
    <source>
        <dbReference type="EMBL" id="KAG9348317.1"/>
    </source>
</evidence>
<protein>
    <submittedName>
        <fullName evidence="1">Uncharacterized protein</fullName>
    </submittedName>
</protein>
<sequence>MLLCYRKETRPLTSEQSYEKLTQLRPMSAFGLRNRYLSRLGAQLPGHYCSHHSSLGHRSVLK</sequence>
<evidence type="ECO:0000313" key="2">
    <source>
        <dbReference type="Proteomes" id="UP000824540"/>
    </source>
</evidence>
<dbReference type="Proteomes" id="UP000824540">
    <property type="component" value="Unassembled WGS sequence"/>
</dbReference>
<organism evidence="1 2">
    <name type="scientific">Albula glossodonta</name>
    <name type="common">roundjaw bonefish</name>
    <dbReference type="NCBI Taxonomy" id="121402"/>
    <lineage>
        <taxon>Eukaryota</taxon>
        <taxon>Metazoa</taxon>
        <taxon>Chordata</taxon>
        <taxon>Craniata</taxon>
        <taxon>Vertebrata</taxon>
        <taxon>Euteleostomi</taxon>
        <taxon>Actinopterygii</taxon>
        <taxon>Neopterygii</taxon>
        <taxon>Teleostei</taxon>
        <taxon>Albuliformes</taxon>
        <taxon>Albulidae</taxon>
        <taxon>Albula</taxon>
    </lineage>
</organism>
<dbReference type="AlphaFoldDB" id="A0A8T2PHN1"/>
<gene>
    <name evidence="1" type="ORF">JZ751_002052</name>
</gene>
<keyword evidence="2" id="KW-1185">Reference proteome</keyword>
<dbReference type="OrthoDB" id="424834at2759"/>
<comment type="caution">
    <text evidence="1">The sequence shown here is derived from an EMBL/GenBank/DDBJ whole genome shotgun (WGS) entry which is preliminary data.</text>
</comment>
<dbReference type="EMBL" id="JAFBMS010000011">
    <property type="protein sequence ID" value="KAG9348317.1"/>
    <property type="molecule type" value="Genomic_DNA"/>
</dbReference>
<proteinExistence type="predicted"/>
<accession>A0A8T2PHN1</accession>
<name>A0A8T2PHN1_9TELE</name>